<dbReference type="PANTHER" id="PTHR12526:SF630">
    <property type="entry name" value="GLYCOSYLTRANSFERASE"/>
    <property type="match status" value="1"/>
</dbReference>
<feature type="domain" description="Glycosyl transferase family 1" evidence="1">
    <location>
        <begin position="199"/>
        <end position="347"/>
    </location>
</feature>
<accession>A0AA44DHI1</accession>
<dbReference type="Proteomes" id="UP000573963">
    <property type="component" value="Unassembled WGS sequence"/>
</dbReference>
<dbReference type="AlphaFoldDB" id="A0AA44DHI1"/>
<dbReference type="PANTHER" id="PTHR12526">
    <property type="entry name" value="GLYCOSYLTRANSFERASE"/>
    <property type="match status" value="1"/>
</dbReference>
<evidence type="ECO:0000259" key="1">
    <source>
        <dbReference type="Pfam" id="PF00534"/>
    </source>
</evidence>
<dbReference type="Gene3D" id="3.40.50.2000">
    <property type="entry name" value="Glycogen Phosphorylase B"/>
    <property type="match status" value="2"/>
</dbReference>
<evidence type="ECO:0000259" key="2">
    <source>
        <dbReference type="Pfam" id="PF13439"/>
    </source>
</evidence>
<gene>
    <name evidence="3" type="ORF">HF875_00040</name>
</gene>
<dbReference type="SUPFAM" id="SSF53756">
    <property type="entry name" value="UDP-Glycosyltransferase/glycogen phosphorylase"/>
    <property type="match status" value="1"/>
</dbReference>
<sequence length="369" mass="41831">MKKISLLCYNIMTTGGVEKVAMTVANDLANRGIEVEIVYMRKGRNTDENCFDKRVKFKQLTSEKSSKCIGEIREYLKSSNIDAIISFGRHINNSLMLASVGLKSKPTLVLTEHGNPRMAESLAKNNISKFKIKLTNKLSKILYKKADRIVAVSNSLGEILREEIKNCKIDVIYNPVIDENFYIKSEKYINEFPYTQSIKPIVVTVGRLSEVKNHKLLIDAFKIVLESRDAYLVLVGDGELEGELLKKIQNLGLENNIFILGYKENPYPYIKQADTFVLSSKTESFGLVLVEALALNTNVVSTDCEVGPREILQDGKFGLLCEQDANELAKAINSSLEKERYVNDNDEYINKYLQQFKVEKVVDKYLKII</sequence>
<organism evidence="3 4">
    <name type="scientific">Paraclostridium bifermentans</name>
    <name type="common">Clostridium bifermentans</name>
    <dbReference type="NCBI Taxonomy" id="1490"/>
    <lineage>
        <taxon>Bacteria</taxon>
        <taxon>Bacillati</taxon>
        <taxon>Bacillota</taxon>
        <taxon>Clostridia</taxon>
        <taxon>Peptostreptococcales</taxon>
        <taxon>Peptostreptococcaceae</taxon>
        <taxon>Paraclostridium</taxon>
    </lineage>
</organism>
<evidence type="ECO:0000313" key="3">
    <source>
        <dbReference type="EMBL" id="NME07880.1"/>
    </source>
</evidence>
<dbReference type="InterPro" id="IPR001296">
    <property type="entry name" value="Glyco_trans_1"/>
</dbReference>
<feature type="domain" description="Glycosyltransferase subfamily 4-like N-terminal" evidence="2">
    <location>
        <begin position="15"/>
        <end position="176"/>
    </location>
</feature>
<dbReference type="Pfam" id="PF13439">
    <property type="entry name" value="Glyco_transf_4"/>
    <property type="match status" value="1"/>
</dbReference>
<reference evidence="3 4" key="1">
    <citation type="submission" date="2020-04" db="EMBL/GenBank/DDBJ databases">
        <authorList>
            <person name="Hitch T.C.A."/>
            <person name="Wylensek D."/>
            <person name="Clavel T."/>
        </authorList>
    </citation>
    <scope>NUCLEOTIDE SEQUENCE [LARGE SCALE GENOMIC DNA]</scope>
    <source>
        <strain evidence="3 4">Med78_4-601-WT-2</strain>
    </source>
</reference>
<dbReference type="EMBL" id="JABAFD010000001">
    <property type="protein sequence ID" value="NME07880.1"/>
    <property type="molecule type" value="Genomic_DNA"/>
</dbReference>
<name>A0AA44DHI1_PARBF</name>
<dbReference type="GO" id="GO:0016757">
    <property type="term" value="F:glycosyltransferase activity"/>
    <property type="evidence" value="ECO:0007669"/>
    <property type="project" value="InterPro"/>
</dbReference>
<evidence type="ECO:0000313" key="4">
    <source>
        <dbReference type="Proteomes" id="UP000573963"/>
    </source>
</evidence>
<dbReference type="CDD" id="cd03811">
    <property type="entry name" value="GT4_GT28_WabH-like"/>
    <property type="match status" value="1"/>
</dbReference>
<dbReference type="Pfam" id="PF00534">
    <property type="entry name" value="Glycos_transf_1"/>
    <property type="match status" value="1"/>
</dbReference>
<dbReference type="RefSeq" id="WP_168930280.1">
    <property type="nucleotide sequence ID" value="NZ_JABAFD010000001.1"/>
</dbReference>
<comment type="caution">
    <text evidence="3">The sequence shown here is derived from an EMBL/GenBank/DDBJ whole genome shotgun (WGS) entry which is preliminary data.</text>
</comment>
<proteinExistence type="predicted"/>
<protein>
    <submittedName>
        <fullName evidence="3">Glycosyltransferase</fullName>
    </submittedName>
</protein>
<dbReference type="InterPro" id="IPR028098">
    <property type="entry name" value="Glyco_trans_4-like_N"/>
</dbReference>